<dbReference type="EMBL" id="CAADHZ010000025">
    <property type="protein sequence ID" value="VFR34034.1"/>
    <property type="molecule type" value="Genomic_DNA"/>
</dbReference>
<reference evidence="2" key="1">
    <citation type="submission" date="2019-03" db="EMBL/GenBank/DDBJ databases">
        <authorList>
            <person name="Danneels B."/>
        </authorList>
    </citation>
    <scope>NUCLEOTIDE SEQUENCE</scope>
</reference>
<protein>
    <submittedName>
        <fullName evidence="2">Uncharacterized protein</fullName>
    </submittedName>
</protein>
<organism evidence="2">
    <name type="scientific">plant metagenome</name>
    <dbReference type="NCBI Taxonomy" id="1297885"/>
    <lineage>
        <taxon>unclassified sequences</taxon>
        <taxon>metagenomes</taxon>
        <taxon>organismal metagenomes</taxon>
    </lineage>
</organism>
<evidence type="ECO:0000313" key="2">
    <source>
        <dbReference type="EMBL" id="VFR37724.1"/>
    </source>
</evidence>
<dbReference type="AlphaFoldDB" id="A0A484QH31"/>
<evidence type="ECO:0000313" key="1">
    <source>
        <dbReference type="EMBL" id="VFR34034.1"/>
    </source>
</evidence>
<proteinExistence type="predicted"/>
<sequence length="58" mass="6813">MFQIISDGLLIPPGFCANFPLRKPSYRWRCRRNTDRYLILDKQACRADNTGLPEQRCP</sequence>
<accession>A0A484QH31</accession>
<name>A0A484QH31_9ZZZZ</name>
<gene>
    <name evidence="1" type="ORF">ANDO1_2872</name>
    <name evidence="2" type="ORF">ANDO2_3105</name>
</gene>
<dbReference type="EMBL" id="CAADIB010000018">
    <property type="protein sequence ID" value="VFR37724.1"/>
    <property type="molecule type" value="Genomic_DNA"/>
</dbReference>